<evidence type="ECO:0000313" key="1">
    <source>
        <dbReference type="EMBL" id="GJC90567.1"/>
    </source>
</evidence>
<dbReference type="AlphaFoldDB" id="A0AA37LZH2"/>
<organism evidence="1 2">
    <name type="scientific">Colletotrichum liriopes</name>
    <dbReference type="NCBI Taxonomy" id="708192"/>
    <lineage>
        <taxon>Eukaryota</taxon>
        <taxon>Fungi</taxon>
        <taxon>Dikarya</taxon>
        <taxon>Ascomycota</taxon>
        <taxon>Pezizomycotina</taxon>
        <taxon>Sordariomycetes</taxon>
        <taxon>Hypocreomycetidae</taxon>
        <taxon>Glomerellales</taxon>
        <taxon>Glomerellaceae</taxon>
        <taxon>Colletotrichum</taxon>
        <taxon>Colletotrichum spaethianum species complex</taxon>
    </lineage>
</organism>
<comment type="caution">
    <text evidence="1">The sequence shown here is derived from an EMBL/GenBank/DDBJ whole genome shotgun (WGS) entry which is preliminary data.</text>
</comment>
<dbReference type="Gene3D" id="1.25.40.20">
    <property type="entry name" value="Ankyrin repeat-containing domain"/>
    <property type="match status" value="1"/>
</dbReference>
<dbReference type="InterPro" id="IPR036770">
    <property type="entry name" value="Ankyrin_rpt-contain_sf"/>
</dbReference>
<dbReference type="Proteomes" id="UP001055172">
    <property type="component" value="Unassembled WGS sequence"/>
</dbReference>
<accession>A0AA37LZH2</accession>
<reference evidence="1 2" key="1">
    <citation type="submission" date="2021-07" db="EMBL/GenBank/DDBJ databases">
        <title>Genome data of Colletotrichum spaethianum.</title>
        <authorList>
            <person name="Utami Y.D."/>
            <person name="Hiruma K."/>
        </authorList>
    </citation>
    <scope>NUCLEOTIDE SEQUENCE [LARGE SCALE GENOMIC DNA]</scope>
    <source>
        <strain evidence="1 2">MAFF 242679</strain>
    </source>
</reference>
<dbReference type="SUPFAM" id="SSF48403">
    <property type="entry name" value="Ankyrin repeat"/>
    <property type="match status" value="1"/>
</dbReference>
<gene>
    <name evidence="1" type="ORF">ColLi_13405</name>
</gene>
<name>A0AA37LZH2_9PEZI</name>
<protein>
    <submittedName>
        <fullName evidence="1">Sex-determining protein fem-1</fullName>
    </submittedName>
</protein>
<sequence>MAVCSRKLGAAERLMEVGASAMVDGPDGLEIDGNMFLHNAQLVKSLVAKGLVDVGAATRDRIEPLATACDVGQFRIAIALLEPGADCHTRIPGRSSNTTLHVALDAYYEMGTAPLVRGTSDGYADYLEGRR</sequence>
<proteinExistence type="predicted"/>
<evidence type="ECO:0000313" key="2">
    <source>
        <dbReference type="Proteomes" id="UP001055172"/>
    </source>
</evidence>
<dbReference type="EMBL" id="BPPX01000056">
    <property type="protein sequence ID" value="GJC90567.1"/>
    <property type="molecule type" value="Genomic_DNA"/>
</dbReference>
<keyword evidence="2" id="KW-1185">Reference proteome</keyword>